<dbReference type="STRING" id="45235.A0A2K3QIZ2"/>
<dbReference type="EMBL" id="NRSZ01000396">
    <property type="protein sequence ID" value="PNY27495.1"/>
    <property type="molecule type" value="Genomic_DNA"/>
</dbReference>
<evidence type="ECO:0000256" key="10">
    <source>
        <dbReference type="SAM" id="Phobius"/>
    </source>
</evidence>
<evidence type="ECO:0000256" key="2">
    <source>
        <dbReference type="ARBA" id="ARBA00022448"/>
    </source>
</evidence>
<dbReference type="GO" id="GO:0005524">
    <property type="term" value="F:ATP binding"/>
    <property type="evidence" value="ECO:0007669"/>
    <property type="project" value="UniProtKB-KW"/>
</dbReference>
<dbReference type="Pfam" id="PF00005">
    <property type="entry name" value="ABC_tran"/>
    <property type="match status" value="2"/>
</dbReference>
<accession>A0A2K3QIZ2</accession>
<keyword evidence="14" id="KW-1185">Reference proteome</keyword>
<feature type="transmembrane region" description="Helical" evidence="10">
    <location>
        <begin position="183"/>
        <end position="201"/>
    </location>
</feature>
<dbReference type="InterPro" id="IPR003593">
    <property type="entry name" value="AAA+_ATPase"/>
</dbReference>
<dbReference type="PROSITE" id="PS00211">
    <property type="entry name" value="ABC_TRANSPORTER_1"/>
    <property type="match status" value="2"/>
</dbReference>
<dbReference type="PROSITE" id="PS50929">
    <property type="entry name" value="ABC_TM1F"/>
    <property type="match status" value="2"/>
</dbReference>
<dbReference type="PANTHER" id="PTHR24223:SF353">
    <property type="entry name" value="ABC TRANSPORTER ATP-BINDING PROTEIN_PERMEASE VMR1-RELATED"/>
    <property type="match status" value="1"/>
</dbReference>
<feature type="domain" description="ABC transmembrane type-1" evidence="12">
    <location>
        <begin position="327"/>
        <end position="620"/>
    </location>
</feature>
<dbReference type="FunFam" id="1.20.1560.10:FF:000010">
    <property type="entry name" value="Multidrug resistance-associated ABC transporter"/>
    <property type="match status" value="1"/>
</dbReference>
<feature type="transmembrane region" description="Helical" evidence="10">
    <location>
        <begin position="213"/>
        <end position="229"/>
    </location>
</feature>
<evidence type="ECO:0000256" key="3">
    <source>
        <dbReference type="ARBA" id="ARBA00022692"/>
    </source>
</evidence>
<evidence type="ECO:0000256" key="6">
    <source>
        <dbReference type="ARBA" id="ARBA00022840"/>
    </source>
</evidence>
<evidence type="ECO:0000256" key="5">
    <source>
        <dbReference type="ARBA" id="ARBA00022741"/>
    </source>
</evidence>
<dbReference type="InterPro" id="IPR050173">
    <property type="entry name" value="ABC_transporter_C-like"/>
</dbReference>
<comment type="caution">
    <text evidence="13">The sequence shown here is derived from an EMBL/GenBank/DDBJ whole genome shotgun (WGS) entry which is preliminary data.</text>
</comment>
<dbReference type="InterPro" id="IPR027417">
    <property type="entry name" value="P-loop_NTPase"/>
</dbReference>
<feature type="domain" description="ABC transmembrane type-1" evidence="12">
    <location>
        <begin position="985"/>
        <end position="1263"/>
    </location>
</feature>
<dbReference type="Pfam" id="PF00664">
    <property type="entry name" value="ABC_membrane"/>
    <property type="match status" value="2"/>
</dbReference>
<feature type="region of interest" description="Disordered" evidence="9">
    <location>
        <begin position="408"/>
        <end position="429"/>
    </location>
</feature>
<feature type="transmembrane region" description="Helical" evidence="10">
    <location>
        <begin position="464"/>
        <end position="496"/>
    </location>
</feature>
<evidence type="ECO:0000313" key="13">
    <source>
        <dbReference type="EMBL" id="PNY27495.1"/>
    </source>
</evidence>
<dbReference type="CDD" id="cd03244">
    <property type="entry name" value="ABCC_MRP_domain2"/>
    <property type="match status" value="1"/>
</dbReference>
<feature type="transmembrane region" description="Helical" evidence="10">
    <location>
        <begin position="1206"/>
        <end position="1228"/>
    </location>
</feature>
<keyword evidence="5" id="KW-0547">Nucleotide-binding</keyword>
<feature type="transmembrane region" description="Helical" evidence="10">
    <location>
        <begin position="358"/>
        <end position="376"/>
    </location>
</feature>
<evidence type="ECO:0000256" key="9">
    <source>
        <dbReference type="SAM" id="MobiDB-lite"/>
    </source>
</evidence>
<evidence type="ECO:0000256" key="1">
    <source>
        <dbReference type="ARBA" id="ARBA00004141"/>
    </source>
</evidence>
<evidence type="ECO:0000313" key="14">
    <source>
        <dbReference type="Proteomes" id="UP000236621"/>
    </source>
</evidence>
<keyword evidence="8 10" id="KW-0472">Membrane</keyword>
<dbReference type="Gene3D" id="1.20.1560.10">
    <property type="entry name" value="ABC transporter type 1, transmembrane domain"/>
    <property type="match status" value="2"/>
</dbReference>
<feature type="transmembrane region" description="Helical" evidence="10">
    <location>
        <begin position="24"/>
        <end position="47"/>
    </location>
</feature>
<feature type="transmembrane region" description="Helical" evidence="10">
    <location>
        <begin position="1021"/>
        <end position="1043"/>
    </location>
</feature>
<dbReference type="InterPro" id="IPR036640">
    <property type="entry name" value="ABC1_TM_sf"/>
</dbReference>
<feature type="transmembrane region" description="Helical" evidence="10">
    <location>
        <begin position="1240"/>
        <end position="1260"/>
    </location>
</feature>
<dbReference type="InterPro" id="IPR017871">
    <property type="entry name" value="ABC_transporter-like_CS"/>
</dbReference>
<proteinExistence type="predicted"/>
<evidence type="ECO:0000256" key="7">
    <source>
        <dbReference type="ARBA" id="ARBA00022989"/>
    </source>
</evidence>
<feature type="transmembrane region" description="Helical" evidence="10">
    <location>
        <begin position="320"/>
        <end position="338"/>
    </location>
</feature>
<reference evidence="13 14" key="1">
    <citation type="submission" date="2017-08" db="EMBL/GenBank/DDBJ databases">
        <title>Harnessing the power of phylogenomics to disentangle the directionality and signatures of interkingdom host jumping in the parasitic fungal genus Tolypocladium.</title>
        <authorList>
            <person name="Quandt C.A."/>
            <person name="Patterson W."/>
            <person name="Spatafora J.W."/>
        </authorList>
    </citation>
    <scope>NUCLEOTIDE SEQUENCE [LARGE SCALE GENOMIC DNA]</scope>
    <source>
        <strain evidence="13 14">CBS 113982</strain>
    </source>
</reference>
<evidence type="ECO:0000259" key="12">
    <source>
        <dbReference type="PROSITE" id="PS50929"/>
    </source>
</evidence>
<dbReference type="SMART" id="SM00382">
    <property type="entry name" value="AAA"/>
    <property type="match status" value="2"/>
</dbReference>
<feature type="transmembrane region" description="Helical" evidence="10">
    <location>
        <begin position="981"/>
        <end position="1001"/>
    </location>
</feature>
<feature type="transmembrane region" description="Helical" evidence="10">
    <location>
        <begin position="589"/>
        <end position="608"/>
    </location>
</feature>
<feature type="transmembrane region" description="Helical" evidence="10">
    <location>
        <begin position="1094"/>
        <end position="1115"/>
    </location>
</feature>
<sequence length="1551" mass="169394">MHLLRCDGPIWSDGRVAECVQLDFLGFLVPSVVCVVSAAFLVGRLTWNRLRPERDLAYKLLASSAQAVALPNGSFGDGQDAEREAPGELGECAGFATSSPRPRFIAGGCRWSAAVEGLALATDMALNVALIAHVSRSGPDHSQTPSSLVAILSSAYMLSLVLLRASIVGASPGPFCTLGSHSMAIYFVQWLCTLVSAHSVVDRVGMPHMEASLLRVAIFSLLLLLHATAPRQLTKPFCGDDTDRLARPVPEETASLASRLTLSWVASLVWQGYSTILESHDLWDLARDQKSASLAPSFRQMASATVPLLQRLLKYFKGDILLQGWWAALMSVMLYVPAQLLRGILGYVESPDTMRASTAWLLVVGLLISGLLTGLADAQCEWTGLKVGAKLKGILISEIYAKTLRRKMTPAPSKGKGAEGPTKQHSAQHASDGSVLNLMAIDAAIVSDVSAYLHLLWISVPGQVIIATCMLYSILGVSGIFGVMFMVALLPVYVALSKRQAGAQHQALGAADTRVQTTTELISSVRLIKYYAWEACFQGRVSKLRQEELKKLRSRFIWWSASMTACYSMPLIIAIVTLFFYTVVAGNPLETSVAFPALAVFAVLRVPLDRVSDMISFVLQAHVSIIRINEFLNESETDKYFQLSQSQADMIGFEDATFKWFGDDPKRGCNETDPLLEPPPPFRLRDLRIKFLPGGLNVVIGHSGSGKSSLLLALLGEMELLSGRVHLPLGDASEPRRSAGNPFNLSNTAAYCPQVPWIQNKTVRENITFGLPFDYRRYRAVLHAVALLPDLPLLHRGDLTLAGENGARLSGGQRQRVALARALYSRAKLVLLDDCLSALDAATARHVFVHAIKGSPMEGRTCILATHQTRLVIPYCDHAISLEDGKIKAQGTPAALVARRVLSADILTNAEDLFGVSTDSESVAQTNNDEEAAGDIFLHKNFSRAPTSKDKETSRDYEEDKFTGAVSWPAVKLYMSSMGRLSYWLVILCAFSAQQLMALGLNLCIKEWASRGIVSSPGQGYYLGIYAGMAVAFVLVSFTRDAITFYGSMKASKSIHERLLSAIFHAKFRFFDRTPIGQITNRFAKDIQTMDQELSPYCVSTLQILANLVMVITLISAVLPAFLLVVAVICLAYAAIGAVYVSSARDLKRIAAIERSPLYQHFGETLSGNVSIRAYGQVAAFTDQGYDLTDNYNRPNVLLCASREWLTFRVTCLSAVISSMTGAFVLWGGDAISVGAAGLVLTYAMTFTENVLFLVQLYALSQQSFNSVERIKEYMDIEQEPAGPVKELPDPTYSWPRRGNVRFRNFATRYGPDQDPVLNHLDLEIAAGRRVAIVGRTGAGKSTLGLALIRGLEAAEGLIELDSIDIASLGLDLLRRLVTVIPQDPILFKGSLRENLDPEVRYSDEEIYEVLQSVRLSRILPSLDLDDPVPALSQGQRQLICIARALLRKSLVLVLDEATASVDPETDQLIQASLRDSIAAGTTVMTIAHRLLSIADYDRVVVMAAGRVIEDGSPERLLEKDEKEDAGAVFRKMCVQSGELQLVERLAGLRT</sequence>
<comment type="subcellular location">
    <subcellularLocation>
        <location evidence="1">Membrane</location>
        <topology evidence="1">Multi-pass membrane protein</topology>
    </subcellularLocation>
</comment>
<dbReference type="FunFam" id="3.40.50.300:FF:000838">
    <property type="entry name" value="ABC multidrug transporter (Eurofung)"/>
    <property type="match status" value="1"/>
</dbReference>
<keyword evidence="6" id="KW-0067">ATP-binding</keyword>
<dbReference type="InterPro" id="IPR003439">
    <property type="entry name" value="ABC_transporter-like_ATP-bd"/>
</dbReference>
<keyword evidence="7 10" id="KW-1133">Transmembrane helix</keyword>
<feature type="transmembrane region" description="Helical" evidence="10">
    <location>
        <begin position="556"/>
        <end position="583"/>
    </location>
</feature>
<dbReference type="Gene3D" id="3.40.50.300">
    <property type="entry name" value="P-loop containing nucleotide triphosphate hydrolases"/>
    <property type="match status" value="2"/>
</dbReference>
<dbReference type="GO" id="GO:0140359">
    <property type="term" value="F:ABC-type transporter activity"/>
    <property type="evidence" value="ECO:0007669"/>
    <property type="project" value="InterPro"/>
</dbReference>
<dbReference type="SUPFAM" id="SSF52540">
    <property type="entry name" value="P-loop containing nucleoside triphosphate hydrolases"/>
    <property type="match status" value="2"/>
</dbReference>
<keyword evidence="4" id="KW-0677">Repeat</keyword>
<keyword evidence="2" id="KW-0813">Transport</keyword>
<feature type="transmembrane region" description="Helical" evidence="10">
    <location>
        <begin position="1121"/>
        <end position="1141"/>
    </location>
</feature>
<dbReference type="CDD" id="cd03250">
    <property type="entry name" value="ABCC_MRP_domain1"/>
    <property type="match status" value="1"/>
</dbReference>
<keyword evidence="3 10" id="KW-0812">Transmembrane</keyword>
<dbReference type="InterPro" id="IPR011527">
    <property type="entry name" value="ABC1_TM_dom"/>
</dbReference>
<dbReference type="CDD" id="cd18596">
    <property type="entry name" value="ABC_6TM_VMR1_D1_like"/>
    <property type="match status" value="1"/>
</dbReference>
<evidence type="ECO:0000256" key="4">
    <source>
        <dbReference type="ARBA" id="ARBA00022737"/>
    </source>
</evidence>
<name>A0A2K3QIZ2_9HYPO</name>
<dbReference type="PROSITE" id="PS50893">
    <property type="entry name" value="ABC_TRANSPORTER_2"/>
    <property type="match status" value="2"/>
</dbReference>
<feature type="transmembrane region" description="Helical" evidence="10">
    <location>
        <begin position="146"/>
        <end position="163"/>
    </location>
</feature>
<feature type="domain" description="ABC transporter" evidence="11">
    <location>
        <begin position="1301"/>
        <end position="1530"/>
    </location>
</feature>
<dbReference type="GO" id="GO:0000329">
    <property type="term" value="C:fungal-type vacuole membrane"/>
    <property type="evidence" value="ECO:0007669"/>
    <property type="project" value="TreeGrafter"/>
</dbReference>
<protein>
    <submittedName>
        <fullName evidence="13">ATP-dependent bile acid permease</fullName>
    </submittedName>
</protein>
<dbReference type="GO" id="GO:0016887">
    <property type="term" value="F:ATP hydrolysis activity"/>
    <property type="evidence" value="ECO:0007669"/>
    <property type="project" value="InterPro"/>
</dbReference>
<dbReference type="Proteomes" id="UP000236621">
    <property type="component" value="Unassembled WGS sequence"/>
</dbReference>
<dbReference type="SUPFAM" id="SSF90123">
    <property type="entry name" value="ABC transporter transmembrane region"/>
    <property type="match status" value="2"/>
</dbReference>
<dbReference type="CDD" id="cd18604">
    <property type="entry name" value="ABC_6TM_VMR1_D2_like"/>
    <property type="match status" value="1"/>
</dbReference>
<organism evidence="13 14">
    <name type="scientific">Tolypocladium capitatum</name>
    <dbReference type="NCBI Taxonomy" id="45235"/>
    <lineage>
        <taxon>Eukaryota</taxon>
        <taxon>Fungi</taxon>
        <taxon>Dikarya</taxon>
        <taxon>Ascomycota</taxon>
        <taxon>Pezizomycotina</taxon>
        <taxon>Sordariomycetes</taxon>
        <taxon>Hypocreomycetidae</taxon>
        <taxon>Hypocreales</taxon>
        <taxon>Ophiocordycipitaceae</taxon>
        <taxon>Tolypocladium</taxon>
    </lineage>
</organism>
<evidence type="ECO:0000256" key="8">
    <source>
        <dbReference type="ARBA" id="ARBA00023136"/>
    </source>
</evidence>
<gene>
    <name evidence="13" type="ORF">TCAP_02575</name>
</gene>
<feature type="domain" description="ABC transporter" evidence="11">
    <location>
        <begin position="651"/>
        <end position="909"/>
    </location>
</feature>
<evidence type="ECO:0000259" key="11">
    <source>
        <dbReference type="PROSITE" id="PS50893"/>
    </source>
</evidence>
<dbReference type="OrthoDB" id="6500128at2759"/>
<dbReference type="PANTHER" id="PTHR24223">
    <property type="entry name" value="ATP-BINDING CASSETTE SUB-FAMILY C"/>
    <property type="match status" value="1"/>
</dbReference>